<dbReference type="InterPro" id="IPR012337">
    <property type="entry name" value="RNaseH-like_sf"/>
</dbReference>
<dbReference type="InterPro" id="IPR025724">
    <property type="entry name" value="GAG-pre-integrase_dom"/>
</dbReference>
<evidence type="ECO:0000313" key="6">
    <source>
        <dbReference type="Proteomes" id="UP000288805"/>
    </source>
</evidence>
<accession>A0A438I7Z5</accession>
<dbReference type="GO" id="GO:0006952">
    <property type="term" value="P:defense response"/>
    <property type="evidence" value="ECO:0007669"/>
    <property type="project" value="UniProtKB-KW"/>
</dbReference>
<feature type="domain" description="Integrase catalytic" evidence="4">
    <location>
        <begin position="301"/>
        <end position="476"/>
    </location>
</feature>
<dbReference type="SUPFAM" id="SSF53098">
    <property type="entry name" value="Ribonuclease H-like"/>
    <property type="match status" value="1"/>
</dbReference>
<proteinExistence type="predicted"/>
<keyword evidence="2" id="KW-0611">Plant defense</keyword>
<dbReference type="InterPro" id="IPR032675">
    <property type="entry name" value="LRR_dom_sf"/>
</dbReference>
<dbReference type="Pfam" id="PF00931">
    <property type="entry name" value="NB-ARC"/>
    <property type="match status" value="1"/>
</dbReference>
<evidence type="ECO:0000256" key="1">
    <source>
        <dbReference type="ARBA" id="ARBA00022614"/>
    </source>
</evidence>
<dbReference type="PANTHER" id="PTHR36766:SF64">
    <property type="entry name" value="OS12G0206100 PROTEIN"/>
    <property type="match status" value="1"/>
</dbReference>
<gene>
    <name evidence="5" type="primary">VvCHDp000512_37</name>
    <name evidence="5" type="ORF">CK203_042604</name>
</gene>
<feature type="signal peptide" evidence="3">
    <location>
        <begin position="1"/>
        <end position="16"/>
    </location>
</feature>
<comment type="caution">
    <text evidence="5">The sequence shown here is derived from an EMBL/GenBank/DDBJ whole genome shotgun (WGS) entry which is preliminary data.</text>
</comment>
<dbReference type="GO" id="GO:0015074">
    <property type="term" value="P:DNA integration"/>
    <property type="evidence" value="ECO:0007669"/>
    <property type="project" value="InterPro"/>
</dbReference>
<dbReference type="EMBL" id="QGNW01000134">
    <property type="protein sequence ID" value="RVW92822.1"/>
    <property type="molecule type" value="Genomic_DNA"/>
</dbReference>
<dbReference type="PROSITE" id="PS50994">
    <property type="entry name" value="INTEGRASE"/>
    <property type="match status" value="1"/>
</dbReference>
<dbReference type="SUPFAM" id="SSF52540">
    <property type="entry name" value="P-loop containing nucleoside triphosphate hydrolases"/>
    <property type="match status" value="1"/>
</dbReference>
<protein>
    <submittedName>
        <fullName evidence="5">Putative disease resistance protein</fullName>
    </submittedName>
</protein>
<organism evidence="5 6">
    <name type="scientific">Vitis vinifera</name>
    <name type="common">Grape</name>
    <dbReference type="NCBI Taxonomy" id="29760"/>
    <lineage>
        <taxon>Eukaryota</taxon>
        <taxon>Viridiplantae</taxon>
        <taxon>Streptophyta</taxon>
        <taxon>Embryophyta</taxon>
        <taxon>Tracheophyta</taxon>
        <taxon>Spermatophyta</taxon>
        <taxon>Magnoliopsida</taxon>
        <taxon>eudicotyledons</taxon>
        <taxon>Gunneridae</taxon>
        <taxon>Pentapetalae</taxon>
        <taxon>rosids</taxon>
        <taxon>Vitales</taxon>
        <taxon>Vitaceae</taxon>
        <taxon>Viteae</taxon>
        <taxon>Vitis</taxon>
    </lineage>
</organism>
<dbReference type="InterPro" id="IPR002182">
    <property type="entry name" value="NB-ARC"/>
</dbReference>
<dbReference type="Pfam" id="PF25019">
    <property type="entry name" value="LRR_R13L1-DRL21"/>
    <property type="match status" value="1"/>
</dbReference>
<evidence type="ECO:0000259" key="4">
    <source>
        <dbReference type="PROSITE" id="PS50994"/>
    </source>
</evidence>
<reference evidence="5 6" key="1">
    <citation type="journal article" date="2018" name="PLoS Genet.">
        <title>Population sequencing reveals clonal diversity and ancestral inbreeding in the grapevine cultivar Chardonnay.</title>
        <authorList>
            <person name="Roach M.J."/>
            <person name="Johnson D.L."/>
            <person name="Bohlmann J."/>
            <person name="van Vuuren H.J."/>
            <person name="Jones S.J."/>
            <person name="Pretorius I.S."/>
            <person name="Schmidt S.A."/>
            <person name="Borneman A.R."/>
        </authorList>
    </citation>
    <scope>NUCLEOTIDE SEQUENCE [LARGE SCALE GENOMIC DNA]</scope>
    <source>
        <strain evidence="6">cv. Chardonnay</strain>
        <tissue evidence="5">Leaf</tissue>
    </source>
</reference>
<dbReference type="PANTHER" id="PTHR36766">
    <property type="entry name" value="PLANT BROAD-SPECTRUM MILDEW RESISTANCE PROTEIN RPW8"/>
    <property type="match status" value="1"/>
</dbReference>
<dbReference type="Proteomes" id="UP000288805">
    <property type="component" value="Unassembled WGS sequence"/>
</dbReference>
<dbReference type="Gene3D" id="3.40.50.300">
    <property type="entry name" value="P-loop containing nucleotide triphosphate hydrolases"/>
    <property type="match status" value="1"/>
</dbReference>
<name>A0A438I7Z5_VITVI</name>
<dbReference type="SUPFAM" id="SSF52058">
    <property type="entry name" value="L domain-like"/>
    <property type="match status" value="2"/>
</dbReference>
<dbReference type="InterPro" id="IPR036397">
    <property type="entry name" value="RNaseH_sf"/>
</dbReference>
<evidence type="ECO:0000313" key="5">
    <source>
        <dbReference type="EMBL" id="RVW92822.1"/>
    </source>
</evidence>
<dbReference type="InterPro" id="IPR027417">
    <property type="entry name" value="P-loop_NTPase"/>
</dbReference>
<dbReference type="Gene3D" id="3.30.420.10">
    <property type="entry name" value="Ribonuclease H-like superfamily/Ribonuclease H"/>
    <property type="match status" value="1"/>
</dbReference>
<dbReference type="Gene3D" id="3.80.10.10">
    <property type="entry name" value="Ribonuclease Inhibitor"/>
    <property type="match status" value="3"/>
</dbReference>
<dbReference type="Pfam" id="PF13976">
    <property type="entry name" value="gag_pre-integrs"/>
    <property type="match status" value="1"/>
</dbReference>
<dbReference type="AlphaFoldDB" id="A0A438I7Z5"/>
<feature type="chain" id="PRO_5019516190" evidence="3">
    <location>
        <begin position="17"/>
        <end position="1279"/>
    </location>
</feature>
<dbReference type="GO" id="GO:0043531">
    <property type="term" value="F:ADP binding"/>
    <property type="evidence" value="ECO:0007669"/>
    <property type="project" value="InterPro"/>
</dbReference>
<keyword evidence="1" id="KW-0433">Leucine-rich repeat</keyword>
<sequence>MCPSLCHAFLFQTLLTQQPPLQSTPVAHVCADKIFNLACFFCLHCLPFDFWKELADGGETDDNEVLEEAEEKQTTKPLMSEGADQVATTSKVRSLIPTCFTGFNPVDEVKFNIEMGTKIKEITRWLGDSSTWKAELGFDMVPGVETDGVMKFTYNALKEEWTSEELMSIVVQHEQFKRRGNSSQGAPSGSASSNGTKNEKFKWKCNFCHKVGHKRVDYFKLKNWLEKKKGKIVVMVDLNANMIETNIVDVHVNSWCLHHGPLCDSSSVNSIVGNKRARMNLGSSMLWHKRLGHISRQRLERLVRDDVLSNLDFSDFKTCVVCLKGNMTTKTRKEKIDRYGYVELIHERSDSLNVFKAFKAKVELQLGKPIKAVKSDRCGEYYGRYDEIGRNPGPFAKFLLECDIDARYTMPSTPQHNGVVERRNHTLLDTVRCMLSNSSLPEFLWGEALRIASYILNQVPSKSVPKTPYELWLGRKPSLHHFHVWGCKAEILLPSHTTRIIESDRVVYFEDEVNVDPNFVPHEIPFGEDHVVIPFPISHVPNVDVLLSNNQPLIKESMEHEYDGYDASDPITYQNVIHCLQFTYWKEATDDEMNSMYMNGVWDLVELPHGCKPVGKVLEQSWESTLGVNIEHMSTKVVHGRDKDKEVIIEMLLKDEAGESNFRVIPIVGLGGMRKTTLAQLIYKDEEIVKHFEPRVWVCVSDESDVEKLTKIIFNVVSPNEVRDGDNFNQVQLKLSNNLAGKRYFLSKGNGSQIKELKNLLNLQGELSISGLENILDPRDARFYGGSKFPNWIGDPSFSKMVYLDLINCKNCTSLPALGGLPFLKNLVIEGMNEVQLIGDEFYGETANPFRALEHLRFEKMPQWKDWLARSLIAIEDLGIAECDELACLRKPGFELENLGGLRHSWIKGCHGVVSLEEQGLPCNLQYWEVNGCYNLDKLPNALHTLTSLTDLLIHNCPKLLSFLETGLPPMLRRLGVRNCRVLETLPDGMMMNSCILEYVEIKECPSFIELPKGELPATLKKLTIEDCWRLESLLEGIDSNNTCRLEWLHVWGCPSLKSIPRGYFPSTLEILSIWDCEQLESIPGNLLQNLTSLRLLNICNCPDVVSSPEAFLNPNLKQLSISDCENMRWPPSGWGLDTLTSLGELFIQGPFRDLLSFSGSHLLLPTSLTTLQLGNLRNLKSIASTSLQSLISLKTLEFHICPKLRFFVPNEGLPAALARLVIRECPFLKERCLKDKGKDWPKIAHIPYVQIDGIGFAMVNNKLQCFVLKTSTLMNVYP</sequence>
<evidence type="ECO:0000256" key="2">
    <source>
        <dbReference type="ARBA" id="ARBA00022821"/>
    </source>
</evidence>
<evidence type="ECO:0000256" key="3">
    <source>
        <dbReference type="SAM" id="SignalP"/>
    </source>
</evidence>
<dbReference type="InterPro" id="IPR001584">
    <property type="entry name" value="Integrase_cat-core"/>
</dbReference>
<keyword evidence="3" id="KW-0732">Signal</keyword>
<dbReference type="InterPro" id="IPR056789">
    <property type="entry name" value="LRR_R13L1-DRL21"/>
</dbReference>
<dbReference type="GO" id="GO:0003676">
    <property type="term" value="F:nucleic acid binding"/>
    <property type="evidence" value="ECO:0007669"/>
    <property type="project" value="InterPro"/>
</dbReference>
<dbReference type="OrthoDB" id="26890at2759"/>